<evidence type="ECO:0000313" key="3">
    <source>
        <dbReference type="Proteomes" id="UP000004947"/>
    </source>
</evidence>
<reference evidence="2 3" key="1">
    <citation type="journal article" date="2010" name="J. Bacteriol.">
        <title>Genome sequence of Lentisphaera araneosa HTCC2155T, the type species of the order Lentisphaerales in the phylum Lentisphaerae.</title>
        <authorList>
            <person name="Thrash J.C."/>
            <person name="Cho J.C."/>
            <person name="Vergin K.L."/>
            <person name="Morris R.M."/>
            <person name="Giovannoni S.J."/>
        </authorList>
    </citation>
    <scope>NUCLEOTIDE SEQUENCE [LARGE SCALE GENOMIC DNA]</scope>
    <source>
        <strain evidence="2 3">HTCC2155</strain>
    </source>
</reference>
<keyword evidence="1" id="KW-0812">Transmembrane</keyword>
<dbReference type="RefSeq" id="WP_007278562.1">
    <property type="nucleotide sequence ID" value="NZ_ABCK01000008.1"/>
</dbReference>
<sequence>MDLPLLNACLNFISATLLVCGFVAIKKKNKDLHKKLMIAAFCTSAIFLTSYLYYHFTAGHLLFQGQGTVKTIYFIILIPHIILAMVMLPMILMTFFFIFRGQVISHKKIARWTFPIWLYVSVTGVVLYIYMYQMYPQHLKKVDKQPAPIEEPVAQ</sequence>
<dbReference type="PANTHER" id="PTHR37692">
    <property type="entry name" value="HYPOTHETICAL MEMBRANE SPANNING PROTEIN"/>
    <property type="match status" value="1"/>
</dbReference>
<feature type="transmembrane region" description="Helical" evidence="1">
    <location>
        <begin position="6"/>
        <end position="24"/>
    </location>
</feature>
<proteinExistence type="predicted"/>
<dbReference type="InterPro" id="IPR007352">
    <property type="entry name" value="DUF420"/>
</dbReference>
<dbReference type="OrthoDB" id="9811380at2"/>
<feature type="transmembrane region" description="Helical" evidence="1">
    <location>
        <begin position="74"/>
        <end position="99"/>
    </location>
</feature>
<dbReference type="eggNOG" id="COG2322">
    <property type="taxonomic scope" value="Bacteria"/>
</dbReference>
<organism evidence="2 3">
    <name type="scientific">Lentisphaera araneosa HTCC2155</name>
    <dbReference type="NCBI Taxonomy" id="313628"/>
    <lineage>
        <taxon>Bacteria</taxon>
        <taxon>Pseudomonadati</taxon>
        <taxon>Lentisphaerota</taxon>
        <taxon>Lentisphaeria</taxon>
        <taxon>Lentisphaerales</taxon>
        <taxon>Lentisphaeraceae</taxon>
        <taxon>Lentisphaera</taxon>
    </lineage>
</organism>
<keyword evidence="1" id="KW-0472">Membrane</keyword>
<dbReference type="Pfam" id="PF04238">
    <property type="entry name" value="DUF420"/>
    <property type="match status" value="1"/>
</dbReference>
<name>A6DL00_9BACT</name>
<keyword evidence="3" id="KW-1185">Reference proteome</keyword>
<protein>
    <submittedName>
        <fullName evidence="2">Predicted membrane protein</fullName>
    </submittedName>
</protein>
<dbReference type="EMBL" id="ABCK01000008">
    <property type="protein sequence ID" value="EDM27602.1"/>
    <property type="molecule type" value="Genomic_DNA"/>
</dbReference>
<comment type="caution">
    <text evidence="2">The sequence shown here is derived from an EMBL/GenBank/DDBJ whole genome shotgun (WGS) entry which is preliminary data.</text>
</comment>
<dbReference type="Proteomes" id="UP000004947">
    <property type="component" value="Unassembled WGS sequence"/>
</dbReference>
<evidence type="ECO:0000313" key="2">
    <source>
        <dbReference type="EMBL" id="EDM27602.1"/>
    </source>
</evidence>
<dbReference type="PANTHER" id="PTHR37692:SF1">
    <property type="entry name" value="DUF420 DOMAIN-CONTAINING PROTEIN"/>
    <property type="match status" value="1"/>
</dbReference>
<dbReference type="AlphaFoldDB" id="A6DL00"/>
<accession>A6DL00</accession>
<feature type="transmembrane region" description="Helical" evidence="1">
    <location>
        <begin position="111"/>
        <end position="131"/>
    </location>
</feature>
<dbReference type="STRING" id="313628.LNTAR_20388"/>
<keyword evidence="1" id="KW-1133">Transmembrane helix</keyword>
<evidence type="ECO:0000256" key="1">
    <source>
        <dbReference type="SAM" id="Phobius"/>
    </source>
</evidence>
<feature type="transmembrane region" description="Helical" evidence="1">
    <location>
        <begin position="36"/>
        <end position="54"/>
    </location>
</feature>
<gene>
    <name evidence="2" type="ORF">LNTAR_20388</name>
</gene>